<protein>
    <submittedName>
        <fullName evidence="1">Uncharacterized protein</fullName>
    </submittedName>
</protein>
<dbReference type="AlphaFoldDB" id="A0A812VIC3"/>
<reference evidence="1" key="1">
    <citation type="submission" date="2021-02" db="EMBL/GenBank/DDBJ databases">
        <authorList>
            <person name="Dougan E. K."/>
            <person name="Rhodes N."/>
            <person name="Thang M."/>
            <person name="Chan C."/>
        </authorList>
    </citation>
    <scope>NUCLEOTIDE SEQUENCE</scope>
</reference>
<accession>A0A812VIC3</accession>
<proteinExistence type="predicted"/>
<evidence type="ECO:0000313" key="1">
    <source>
        <dbReference type="EMBL" id="CAE7640850.1"/>
    </source>
</evidence>
<name>A0A812VIC3_9DINO</name>
<dbReference type="Proteomes" id="UP000601435">
    <property type="component" value="Unassembled WGS sequence"/>
</dbReference>
<dbReference type="EMBL" id="CAJNJA010030265">
    <property type="protein sequence ID" value="CAE7640850.1"/>
    <property type="molecule type" value="Genomic_DNA"/>
</dbReference>
<keyword evidence="2" id="KW-1185">Reference proteome</keyword>
<organism evidence="1 2">
    <name type="scientific">Symbiodinium necroappetens</name>
    <dbReference type="NCBI Taxonomy" id="1628268"/>
    <lineage>
        <taxon>Eukaryota</taxon>
        <taxon>Sar</taxon>
        <taxon>Alveolata</taxon>
        <taxon>Dinophyceae</taxon>
        <taxon>Suessiales</taxon>
        <taxon>Symbiodiniaceae</taxon>
        <taxon>Symbiodinium</taxon>
    </lineage>
</organism>
<sequence length="480" mass="53743">MVRSDQTNFLQEEALVGRFDPTGAACEVRQLATQDDTGGLRPGILLLRVDAFPHLYHTFVAAASHAGRGSPHTALAMARGMEKFKHSSRSACMYFSKAVFEAVWGWLSFGQAQSMHKLFDLLEDFVPAFLETVDASDFGIFQELDGFHYGPVERNTCVSIHCFLDKIQEHFPSIRHAALLYNAHLVYTNLALSDMRVLYSYLVSFNGAVSSHKLNRPPFGRIPTAASQPGGGSSSFGRAFLLSEEDVRSACCLRWSGFLRSAARGVFQVSILAHGTVTVMAAEKATSGLDLDLQAVENVPRDTLVALLRRKDKEVKTQQGKLEKLEERYVKVVRFNKILMEDRQSFQRFCHELLPECDGAFEEAAAQEAPTDLNELLRQLAVWRRGAEAASEDRKVFQQFLTLVFPSDEVVADLLKRPSLGEEALDRLQQRWMQLEDLHNQSLASLNEMARQQVADKSSEIQACQKALRASEAQVQELRL</sequence>
<evidence type="ECO:0000313" key="2">
    <source>
        <dbReference type="Proteomes" id="UP000601435"/>
    </source>
</evidence>
<gene>
    <name evidence="1" type="ORF">SNEC2469_LOCUS18098</name>
</gene>
<comment type="caution">
    <text evidence="1">The sequence shown here is derived from an EMBL/GenBank/DDBJ whole genome shotgun (WGS) entry which is preliminary data.</text>
</comment>
<dbReference type="OrthoDB" id="240546at2759"/>